<evidence type="ECO:0000313" key="2">
    <source>
        <dbReference type="EMBL" id="CFX10809.1"/>
    </source>
</evidence>
<dbReference type="Pfam" id="PF01966">
    <property type="entry name" value="HD"/>
    <property type="match status" value="1"/>
</dbReference>
<dbReference type="CDD" id="cd00077">
    <property type="entry name" value="HDc"/>
    <property type="match status" value="1"/>
</dbReference>
<evidence type="ECO:0000259" key="1">
    <source>
        <dbReference type="SMART" id="SM00471"/>
    </source>
</evidence>
<gene>
    <name evidence="2" type="ORF">482</name>
</gene>
<protein>
    <submittedName>
        <fullName evidence="2">HD domain</fullName>
    </submittedName>
</protein>
<dbReference type="InterPro" id="IPR003607">
    <property type="entry name" value="HD/PDEase_dom"/>
</dbReference>
<dbReference type="STRING" id="690567.482"/>
<dbReference type="AlphaFoldDB" id="A0A0E4GCB6"/>
<dbReference type="EMBL" id="CGIH01000005">
    <property type="protein sequence ID" value="CFX10809.1"/>
    <property type="molecule type" value="Genomic_DNA"/>
</dbReference>
<dbReference type="SMART" id="SM00471">
    <property type="entry name" value="HDc"/>
    <property type="match status" value="1"/>
</dbReference>
<organism evidence="2 3">
    <name type="scientific">Syntrophomonas zehnderi OL-4</name>
    <dbReference type="NCBI Taxonomy" id="690567"/>
    <lineage>
        <taxon>Bacteria</taxon>
        <taxon>Bacillati</taxon>
        <taxon>Bacillota</taxon>
        <taxon>Clostridia</taxon>
        <taxon>Eubacteriales</taxon>
        <taxon>Syntrophomonadaceae</taxon>
        <taxon>Syntrophomonas</taxon>
    </lineage>
</organism>
<keyword evidence="3" id="KW-1185">Reference proteome</keyword>
<dbReference type="InterPro" id="IPR006674">
    <property type="entry name" value="HD_domain"/>
</dbReference>
<dbReference type="RefSeq" id="WP_046495366.1">
    <property type="nucleotide sequence ID" value="NZ_CGIH01000005.1"/>
</dbReference>
<name>A0A0E4GCB6_9FIRM</name>
<dbReference type="Proteomes" id="UP000045545">
    <property type="component" value="Unassembled WGS sequence"/>
</dbReference>
<dbReference type="SUPFAM" id="SSF109604">
    <property type="entry name" value="HD-domain/PDEase-like"/>
    <property type="match status" value="1"/>
</dbReference>
<dbReference type="Gene3D" id="1.10.3210.10">
    <property type="entry name" value="Hypothetical protein af1432"/>
    <property type="match status" value="1"/>
</dbReference>
<feature type="domain" description="HD/PDEase" evidence="1">
    <location>
        <begin position="29"/>
        <end position="158"/>
    </location>
</feature>
<accession>A0A0E4GCB6</accession>
<dbReference type="OrthoDB" id="1669667at2"/>
<reference evidence="2 3" key="1">
    <citation type="submission" date="2015-03" db="EMBL/GenBank/DDBJ databases">
        <authorList>
            <person name="Murphy D."/>
        </authorList>
    </citation>
    <scope>NUCLEOTIDE SEQUENCE [LARGE SCALE GENOMIC DNA]</scope>
    <source>
        <strain evidence="2 3">OL-4</strain>
    </source>
</reference>
<evidence type="ECO:0000313" key="3">
    <source>
        <dbReference type="Proteomes" id="UP000045545"/>
    </source>
</evidence>
<sequence length="174" mass="20118">MKRVELLLKDAHYIEYINNNNEEESANKYCQHGLQHHIDVARIAYILVLEHNDLNYFVKEGGLSGKLAAKECIYAAGLLHDIGKWNEYRTGADHAAFGARLARDILPRVFYNPNEIELICRAVYEHRNISRDMSFLGERVHRADNLSRVCSQCEDRANCPKRSNKEFSVTAFEY</sequence>
<proteinExistence type="predicted"/>